<name>A0AAN9V6W0_9ORTH</name>
<comment type="caution">
    <text evidence="4">The sequence shown here is derived from an EMBL/GenBank/DDBJ whole genome shotgun (WGS) entry which is preliminary data.</text>
</comment>
<feature type="region of interest" description="Disordered" evidence="2">
    <location>
        <begin position="1105"/>
        <end position="1229"/>
    </location>
</feature>
<protein>
    <recommendedName>
        <fullName evidence="3">C2H2-type domain-containing protein</fullName>
    </recommendedName>
</protein>
<feature type="compositionally biased region" description="Basic and acidic residues" evidence="2">
    <location>
        <begin position="1166"/>
        <end position="1178"/>
    </location>
</feature>
<feature type="region of interest" description="Disordered" evidence="2">
    <location>
        <begin position="1027"/>
        <end position="1053"/>
    </location>
</feature>
<dbReference type="Gene3D" id="3.30.160.60">
    <property type="entry name" value="Classic Zinc Finger"/>
    <property type="match status" value="2"/>
</dbReference>
<feature type="region of interest" description="Disordered" evidence="2">
    <location>
        <begin position="1"/>
        <end position="44"/>
    </location>
</feature>
<keyword evidence="1" id="KW-0479">Metal-binding</keyword>
<feature type="compositionally biased region" description="Basic and acidic residues" evidence="2">
    <location>
        <begin position="481"/>
        <end position="491"/>
    </location>
</feature>
<feature type="compositionally biased region" description="Polar residues" evidence="2">
    <location>
        <begin position="559"/>
        <end position="569"/>
    </location>
</feature>
<dbReference type="PROSITE" id="PS50157">
    <property type="entry name" value="ZINC_FINGER_C2H2_2"/>
    <property type="match status" value="2"/>
</dbReference>
<feature type="region of interest" description="Disordered" evidence="2">
    <location>
        <begin position="615"/>
        <end position="641"/>
    </location>
</feature>
<dbReference type="Proteomes" id="UP001378592">
    <property type="component" value="Unassembled WGS sequence"/>
</dbReference>
<feature type="compositionally biased region" description="Low complexity" evidence="2">
    <location>
        <begin position="1215"/>
        <end position="1227"/>
    </location>
</feature>
<feature type="compositionally biased region" description="Low complexity" evidence="2">
    <location>
        <begin position="1"/>
        <end position="19"/>
    </location>
</feature>
<dbReference type="SMART" id="SM00355">
    <property type="entry name" value="ZnF_C2H2"/>
    <property type="match status" value="6"/>
</dbReference>
<keyword evidence="1" id="KW-0862">Zinc</keyword>
<feature type="region of interest" description="Disordered" evidence="2">
    <location>
        <begin position="470"/>
        <end position="491"/>
    </location>
</feature>
<evidence type="ECO:0000313" key="4">
    <source>
        <dbReference type="EMBL" id="KAK7790875.1"/>
    </source>
</evidence>
<evidence type="ECO:0000259" key="3">
    <source>
        <dbReference type="PROSITE" id="PS50157"/>
    </source>
</evidence>
<dbReference type="PROSITE" id="PS00028">
    <property type="entry name" value="ZINC_FINGER_C2H2_1"/>
    <property type="match status" value="3"/>
</dbReference>
<feature type="compositionally biased region" description="Polar residues" evidence="2">
    <location>
        <begin position="1188"/>
        <end position="1206"/>
    </location>
</feature>
<feature type="compositionally biased region" description="Basic and acidic residues" evidence="2">
    <location>
        <begin position="1308"/>
        <end position="1321"/>
    </location>
</feature>
<feature type="compositionally biased region" description="Polar residues" evidence="2">
    <location>
        <begin position="470"/>
        <end position="479"/>
    </location>
</feature>
<dbReference type="GO" id="GO:0008270">
    <property type="term" value="F:zinc ion binding"/>
    <property type="evidence" value="ECO:0007669"/>
    <property type="project" value="UniProtKB-KW"/>
</dbReference>
<dbReference type="PANTHER" id="PTHR21020:SF0">
    <property type="entry name" value="ZINC FINGER PROTEIN 800"/>
    <property type="match status" value="1"/>
</dbReference>
<dbReference type="InterPro" id="IPR039149">
    <property type="entry name" value="ZNF800"/>
</dbReference>
<keyword evidence="1" id="KW-0863">Zinc-finger</keyword>
<evidence type="ECO:0000256" key="1">
    <source>
        <dbReference type="PROSITE-ProRule" id="PRU00042"/>
    </source>
</evidence>
<organism evidence="4 5">
    <name type="scientific">Gryllus longicercus</name>
    <dbReference type="NCBI Taxonomy" id="2509291"/>
    <lineage>
        <taxon>Eukaryota</taxon>
        <taxon>Metazoa</taxon>
        <taxon>Ecdysozoa</taxon>
        <taxon>Arthropoda</taxon>
        <taxon>Hexapoda</taxon>
        <taxon>Insecta</taxon>
        <taxon>Pterygota</taxon>
        <taxon>Neoptera</taxon>
        <taxon>Polyneoptera</taxon>
        <taxon>Orthoptera</taxon>
        <taxon>Ensifera</taxon>
        <taxon>Gryllidea</taxon>
        <taxon>Grylloidea</taxon>
        <taxon>Gryllidae</taxon>
        <taxon>Gryllinae</taxon>
        <taxon>Gryllus</taxon>
    </lineage>
</organism>
<feature type="region of interest" description="Disordered" evidence="2">
    <location>
        <begin position="1291"/>
        <end position="1321"/>
    </location>
</feature>
<feature type="compositionally biased region" description="Polar residues" evidence="2">
    <location>
        <begin position="1375"/>
        <end position="1386"/>
    </location>
</feature>
<feature type="compositionally biased region" description="Basic and acidic residues" evidence="2">
    <location>
        <begin position="1029"/>
        <end position="1048"/>
    </location>
</feature>
<feature type="domain" description="C2H2-type" evidence="3">
    <location>
        <begin position="746"/>
        <end position="770"/>
    </location>
</feature>
<feature type="compositionally biased region" description="Polar residues" evidence="2">
    <location>
        <begin position="20"/>
        <end position="29"/>
    </location>
</feature>
<accession>A0AAN9V6W0</accession>
<feature type="compositionally biased region" description="Acidic residues" evidence="2">
    <location>
        <begin position="1140"/>
        <end position="1150"/>
    </location>
</feature>
<evidence type="ECO:0000256" key="2">
    <source>
        <dbReference type="SAM" id="MobiDB-lite"/>
    </source>
</evidence>
<feature type="region of interest" description="Disordered" evidence="2">
    <location>
        <begin position="1375"/>
        <end position="1396"/>
    </location>
</feature>
<gene>
    <name evidence="4" type="ORF">R5R35_010743</name>
</gene>
<keyword evidence="5" id="KW-1185">Reference proteome</keyword>
<dbReference type="InterPro" id="IPR013087">
    <property type="entry name" value="Znf_C2H2_type"/>
</dbReference>
<proteinExistence type="predicted"/>
<sequence length="1396" mass="157063">MGLKSGSKSGKGVKQGASKLGQSKKTPPNASKPADSDDEPDIDTSVMRPSIEISVSTVPQLVRAYQAATEELKSILARECDIIYECRVCRNLFRSLANMMAHKRIYCKTTYSYTKHTLNRNHMVEDYTVLIQPEPVPSNSQDKQNWTTSDKVPDCSKEDENAIPQIVTTTSRISSFTNSKKGLREIVDRLAQNSCKSNNNETKTSSATKLYDNVHANVLARKNDRIEHSFHLEEIETTKVGVFQTKLASAVGAEKDDLMKAQVSELQHMASQNEATLGPDGRMLMVNRHSPISVQKGVPGKASESGVEANEHKVTKEEHVCPDCNVKFSTRKTLNHHMKSLHVTFRLCYPCPCCKSTFVNPWSVYRHLYKVHRKTADQVRRLRPQIQKKAFKKEIHNEVPVPKSNPKSDALKELQRLDQENQAWMDNFEDDLELQRCGGCGRRFERRAALNSHSQICQKRIAARNNVKATRNLQSTSSPEKVIKVSQTDERRLPTEANKNTNNENKSIVSVNTILNPLGSTRTPQGGSWVDQPKKEIPEKKIEIQIRKDYCKMSSASSVVALSNDTQSEPDSRPPSRMVDDEDCSVDERDWDSMIEMEEVSKEESESEYHLFRDAEGPDLLMNDDGKEDEDTVGTNSPVEHSATDMELNSSVQDNVLDRYDVRKDNFCMYGRAENVLKRRVSDDGTCLQKNEDKERLKRRRKSLEDENYNDVEDTTKSIPSKTKKLEQFHPVMEARMKKLINIRRLQCLPCQKKFIKLTNLRRHVAVHIGWCRYKCMLCPFKCFSKYDCVDHVCKIHLKGSQRSKAATMVEYIEEQETEATEGSVEIEESNDCCDIVSNEEEASESLSVEIKSLNLEDIKNIVGVTCFSDDVNKTDYSSLALEVKTSSPSPEHSSENNTLLISEGKKDVLGSSNVQTVDAIEEFHDIILKEESTKSNENKFDSSARSEVIEDELQKDNILPGETTNVSDDLSKTEQIGYSESVCIDVEEREQSKDDSELRLEPCCLGSDETEDVVGDEPKQFANVSGDTHIEEDSLRNSDEPGGKEEISDTTSEVICDEYEQNSTPLVMKEDSQEHFKEQANTNNKKCDSMECYYQASEVECAEEMIVREEQELEPEQPMESTGETSDTDDNMSAVDCKSEEEEDDDEKEDKEPSELMGVSNSPRNPEKDENALRKMVMEVIFGSGGTSDSHPDTNQNLISATVNGSVFDEDGSSSDGRYSRASSASESDVVIVSNHVTSPSSEIVKKDVEIEHGHSFEGERRERPVRNRVKVEKEDFIYDFTDSFLKKEEPSKVGNNIGGNTSGKKKLGDSGKESVKYDHSHNSTLFKSVPKMMIVRTDASETAGSKCVTGPIKGSWSSVYAPTSDCAGNKNYMESNSQTCSSSRKVPRTYDVKQ</sequence>
<evidence type="ECO:0000313" key="5">
    <source>
        <dbReference type="Proteomes" id="UP001378592"/>
    </source>
</evidence>
<dbReference type="EMBL" id="JAZDUA010000581">
    <property type="protein sequence ID" value="KAK7790875.1"/>
    <property type="molecule type" value="Genomic_DNA"/>
</dbReference>
<dbReference type="PANTHER" id="PTHR21020">
    <property type="entry name" value="ZINC FINGER PROTEIN 800"/>
    <property type="match status" value="1"/>
</dbReference>
<feature type="domain" description="C2H2-type" evidence="3">
    <location>
        <begin position="319"/>
        <end position="347"/>
    </location>
</feature>
<reference evidence="4 5" key="1">
    <citation type="submission" date="2024-03" db="EMBL/GenBank/DDBJ databases">
        <title>The genome assembly and annotation of the cricket Gryllus longicercus Weissman &amp; Gray.</title>
        <authorList>
            <person name="Szrajer S."/>
            <person name="Gray D."/>
            <person name="Ylla G."/>
        </authorList>
    </citation>
    <scope>NUCLEOTIDE SEQUENCE [LARGE SCALE GENOMIC DNA]</scope>
    <source>
        <strain evidence="4">DAG 2021-001</strain>
        <tissue evidence="4">Whole body minus gut</tissue>
    </source>
</reference>
<feature type="region of interest" description="Disordered" evidence="2">
    <location>
        <begin position="559"/>
        <end position="584"/>
    </location>
</feature>